<dbReference type="FunFam" id="1.20.1070.10:FF:000015">
    <property type="entry name" value="Olfactory receptor"/>
    <property type="match status" value="1"/>
</dbReference>
<organism evidence="13 14">
    <name type="scientific">Panthera pardus</name>
    <name type="common">Leopard</name>
    <name type="synonym">Felis pardus</name>
    <dbReference type="NCBI Taxonomy" id="9691"/>
    <lineage>
        <taxon>Eukaryota</taxon>
        <taxon>Metazoa</taxon>
        <taxon>Chordata</taxon>
        <taxon>Craniata</taxon>
        <taxon>Vertebrata</taxon>
        <taxon>Euteleostomi</taxon>
        <taxon>Mammalia</taxon>
        <taxon>Eutheria</taxon>
        <taxon>Laurasiatheria</taxon>
        <taxon>Carnivora</taxon>
        <taxon>Feliformia</taxon>
        <taxon>Felidae</taxon>
        <taxon>Pantherinae</taxon>
        <taxon>Panthera</taxon>
    </lineage>
</organism>
<dbReference type="RefSeq" id="XP_019275194.2">
    <property type="nucleotide sequence ID" value="XM_019419649.2"/>
</dbReference>
<dbReference type="PANTHER" id="PTHR48001">
    <property type="entry name" value="OLFACTORY RECEPTOR"/>
    <property type="match status" value="1"/>
</dbReference>
<comment type="function">
    <text evidence="1">Putative odorant or sperm cell receptor.</text>
</comment>
<keyword evidence="5 11" id="KW-1133">Transmembrane helix</keyword>
<dbReference type="Pfam" id="PF13853">
    <property type="entry name" value="7tm_4"/>
    <property type="match status" value="1"/>
</dbReference>
<keyword evidence="7 11" id="KW-0472">Membrane</keyword>
<dbReference type="AlphaFoldDB" id="A0A9V1E6U1"/>
<evidence type="ECO:0000256" key="11">
    <source>
        <dbReference type="RuleBase" id="RU363047"/>
    </source>
</evidence>
<keyword evidence="6 10" id="KW-0297">G-protein coupled receptor</keyword>
<feature type="transmembrane region" description="Helical" evidence="11">
    <location>
        <begin position="232"/>
        <end position="255"/>
    </location>
</feature>
<dbReference type="InterPro" id="IPR000725">
    <property type="entry name" value="Olfact_rcpt"/>
</dbReference>
<name>A0A9V1E6U1_PANPR</name>
<evidence type="ECO:0000256" key="2">
    <source>
        <dbReference type="ARBA" id="ARBA00004651"/>
    </source>
</evidence>
<comment type="similarity">
    <text evidence="10">Belongs to the G-protein coupled receptor 1 family.</text>
</comment>
<dbReference type="PRINTS" id="PR00237">
    <property type="entry name" value="GPCRRHODOPSN"/>
</dbReference>
<dbReference type="GO" id="GO:0004930">
    <property type="term" value="F:G protein-coupled receptor activity"/>
    <property type="evidence" value="ECO:0007669"/>
    <property type="project" value="UniProtKB-KW"/>
</dbReference>
<dbReference type="PRINTS" id="PR00245">
    <property type="entry name" value="OLFACTORYR"/>
</dbReference>
<keyword evidence="11" id="KW-0716">Sensory transduction</keyword>
<evidence type="ECO:0000256" key="6">
    <source>
        <dbReference type="ARBA" id="ARBA00023040"/>
    </source>
</evidence>
<evidence type="ECO:0000259" key="12">
    <source>
        <dbReference type="PROSITE" id="PS50262"/>
    </source>
</evidence>
<keyword evidence="13" id="KW-1185">Reference proteome</keyword>
<evidence type="ECO:0000256" key="5">
    <source>
        <dbReference type="ARBA" id="ARBA00022989"/>
    </source>
</evidence>
<dbReference type="InterPro" id="IPR000276">
    <property type="entry name" value="GPCR_Rhodpsn"/>
</dbReference>
<keyword evidence="4 10" id="KW-0812">Transmembrane</keyword>
<evidence type="ECO:0000313" key="13">
    <source>
        <dbReference type="Proteomes" id="UP001165780"/>
    </source>
</evidence>
<keyword evidence="9 10" id="KW-0807">Transducer</keyword>
<evidence type="ECO:0000256" key="10">
    <source>
        <dbReference type="RuleBase" id="RU000688"/>
    </source>
</evidence>
<feature type="domain" description="G-protein coupled receptors family 1 profile" evidence="12">
    <location>
        <begin position="77"/>
        <end position="324"/>
    </location>
</feature>
<dbReference type="Gene3D" id="1.20.1070.10">
    <property type="entry name" value="Rhodopsin 7-helix transmembrane proteins"/>
    <property type="match status" value="1"/>
</dbReference>
<dbReference type="SUPFAM" id="SSF81321">
    <property type="entry name" value="Family A G protein-coupled receptor-like"/>
    <property type="match status" value="1"/>
</dbReference>
<dbReference type="InterPro" id="IPR017452">
    <property type="entry name" value="GPCR_Rhodpsn_7TM"/>
</dbReference>
<evidence type="ECO:0000256" key="3">
    <source>
        <dbReference type="ARBA" id="ARBA00022475"/>
    </source>
</evidence>
<comment type="subcellular location">
    <subcellularLocation>
        <location evidence="2 11">Cell membrane</location>
        <topology evidence="2 11">Multi-pass membrane protein</topology>
    </subcellularLocation>
</comment>
<feature type="transmembrane region" description="Helical" evidence="11">
    <location>
        <begin position="61"/>
        <end position="85"/>
    </location>
</feature>
<dbReference type="Proteomes" id="UP001165780">
    <property type="component" value="Unplaced"/>
</dbReference>
<gene>
    <name evidence="14" type="primary">LOC109249280</name>
</gene>
<feature type="transmembrane region" description="Helical" evidence="11">
    <location>
        <begin position="303"/>
        <end position="326"/>
    </location>
</feature>
<dbReference type="PROSITE" id="PS50262">
    <property type="entry name" value="G_PROTEIN_RECEP_F1_2"/>
    <property type="match status" value="1"/>
</dbReference>
<keyword evidence="11" id="KW-0552">Olfaction</keyword>
<accession>A0A9V1E6U1</accession>
<dbReference type="GO" id="GO:0005886">
    <property type="term" value="C:plasma membrane"/>
    <property type="evidence" value="ECO:0007669"/>
    <property type="project" value="UniProtKB-SubCell"/>
</dbReference>
<evidence type="ECO:0000256" key="7">
    <source>
        <dbReference type="ARBA" id="ARBA00023136"/>
    </source>
</evidence>
<evidence type="ECO:0000256" key="1">
    <source>
        <dbReference type="ARBA" id="ARBA00003929"/>
    </source>
</evidence>
<evidence type="ECO:0000313" key="14">
    <source>
        <dbReference type="RefSeq" id="XP_019275194.2"/>
    </source>
</evidence>
<dbReference type="KEGG" id="ppad:109249280"/>
<evidence type="ECO:0000256" key="9">
    <source>
        <dbReference type="ARBA" id="ARBA00023224"/>
    </source>
</evidence>
<reference evidence="14" key="1">
    <citation type="submission" date="2025-08" db="UniProtKB">
        <authorList>
            <consortium name="RefSeq"/>
        </authorList>
    </citation>
    <scope>IDENTIFICATION</scope>
    <source>
        <tissue evidence="14">Whole blood</tissue>
    </source>
</reference>
<dbReference type="GeneID" id="109249280"/>
<feature type="transmembrane region" description="Helical" evidence="11">
    <location>
        <begin position="276"/>
        <end position="297"/>
    </location>
</feature>
<evidence type="ECO:0000256" key="4">
    <source>
        <dbReference type="ARBA" id="ARBA00022692"/>
    </source>
</evidence>
<keyword evidence="3 11" id="KW-1003">Cell membrane</keyword>
<feature type="transmembrane region" description="Helical" evidence="11">
    <location>
        <begin position="176"/>
        <end position="200"/>
    </location>
</feature>
<evidence type="ECO:0000256" key="8">
    <source>
        <dbReference type="ARBA" id="ARBA00023170"/>
    </source>
</evidence>
<sequence length="347" mass="38904">MLTSRAEESYYLLDLKILLPQNSVLPTENSERTLLYMAMKNYSAISEFILLGLSIDPSIQAILFVLFFLIYLFTLMGNFLMLLVIRADSHLHMPMYFFLRQLSFLDLCHSSVTVPKMLENLLSESKTIFVESCLAQAFFVFATGGTEACLLAVMAYDRYVAISSPLLYGQVMSNQLCVGMVWGSWGLAFVDALINILLAVNLDYCEDQTLPHFSCELSSLFPLSCSDTSTNFTLLLCSSVLHFFGTFIMIVFSYVRIVSTILSISSTSGRSKAFSTCSSHLTTVILFYGSGFLSYLLPTSGSHLAMMLSLQYSVVTPMLNPLVYSLQNKEVKAAMGRMFRKYFHSLM</sequence>
<dbReference type="GO" id="GO:0004984">
    <property type="term" value="F:olfactory receptor activity"/>
    <property type="evidence" value="ECO:0007669"/>
    <property type="project" value="InterPro"/>
</dbReference>
<protein>
    <recommendedName>
        <fullName evidence="11">Olfactory receptor</fullName>
    </recommendedName>
</protein>
<proteinExistence type="inferred from homology"/>
<dbReference type="PROSITE" id="PS00237">
    <property type="entry name" value="G_PROTEIN_RECEP_F1_1"/>
    <property type="match status" value="1"/>
</dbReference>
<feature type="transmembrane region" description="Helical" evidence="11">
    <location>
        <begin position="134"/>
        <end position="156"/>
    </location>
</feature>
<dbReference type="CDD" id="cd15229">
    <property type="entry name" value="7tmA_OR8S1-like"/>
    <property type="match status" value="1"/>
</dbReference>
<keyword evidence="8 10" id="KW-0675">Receptor</keyword>